<keyword evidence="3" id="KW-0560">Oxidoreductase</keyword>
<evidence type="ECO:0000256" key="2">
    <source>
        <dbReference type="ARBA" id="ARBA00022857"/>
    </source>
</evidence>
<dbReference type="Proteomes" id="UP001497472">
    <property type="component" value="Unassembled WGS sequence"/>
</dbReference>
<dbReference type="Gene3D" id="3.40.50.720">
    <property type="entry name" value="NAD(P)-binding Rossmann-like Domain"/>
    <property type="match status" value="1"/>
</dbReference>
<dbReference type="GO" id="GO:0016491">
    <property type="term" value="F:oxidoreductase activity"/>
    <property type="evidence" value="ECO:0007669"/>
    <property type="project" value="UniProtKB-KW"/>
</dbReference>
<evidence type="ECO:0000313" key="4">
    <source>
        <dbReference type="EMBL" id="CAK1542334.1"/>
    </source>
</evidence>
<reference evidence="4 5" key="1">
    <citation type="submission" date="2023-11" db="EMBL/GenBank/DDBJ databases">
        <authorList>
            <person name="Okamura Y."/>
        </authorList>
    </citation>
    <scope>NUCLEOTIDE SEQUENCE [LARGE SCALE GENOMIC DNA]</scope>
</reference>
<accession>A0AAV1J2X7</accession>
<gene>
    <name evidence="4" type="ORF">LNINA_LOCUS2238</name>
</gene>
<evidence type="ECO:0000256" key="1">
    <source>
        <dbReference type="ARBA" id="ARBA00006484"/>
    </source>
</evidence>
<comment type="caution">
    <text evidence="4">The sequence shown here is derived from an EMBL/GenBank/DDBJ whole genome shotgun (WGS) entry which is preliminary data.</text>
</comment>
<protein>
    <submittedName>
        <fullName evidence="4">Uncharacterized protein</fullName>
    </submittedName>
</protein>
<keyword evidence="5" id="KW-1185">Reference proteome</keyword>
<dbReference type="PRINTS" id="PR00081">
    <property type="entry name" value="GDHRDH"/>
</dbReference>
<dbReference type="PANTHER" id="PTHR43963:SF6">
    <property type="entry name" value="CHAIN DEHYDROGENASE FAMILY PROTEIN, PUTATIVE (AFU_ORTHOLOGUE AFUA_3G15350)-RELATED"/>
    <property type="match status" value="1"/>
</dbReference>
<dbReference type="EMBL" id="CAVLEF010000003">
    <property type="protein sequence ID" value="CAK1542334.1"/>
    <property type="molecule type" value="Genomic_DNA"/>
</dbReference>
<dbReference type="Pfam" id="PF00106">
    <property type="entry name" value="adh_short"/>
    <property type="match status" value="1"/>
</dbReference>
<dbReference type="AlphaFoldDB" id="A0AAV1J2X7"/>
<dbReference type="SUPFAM" id="SSF51735">
    <property type="entry name" value="NAD(P)-binding Rossmann-fold domains"/>
    <property type="match status" value="1"/>
</dbReference>
<keyword evidence="2" id="KW-0521">NADP</keyword>
<dbReference type="InterPro" id="IPR036291">
    <property type="entry name" value="NAD(P)-bd_dom_sf"/>
</dbReference>
<proteinExistence type="inferred from homology"/>
<dbReference type="InterPro" id="IPR002347">
    <property type="entry name" value="SDR_fam"/>
</dbReference>
<sequence>MFDKVAVVTGANKGIGYGVVKELCMREVKKVYLTARDVKRGTDAVEALKKEGYDPIFHQLEVTDEESVKKFAEFLKAEHGGIDILINNAAVMTQTFDKVTYEDATRVINVNFYSILLIEKYLFPLLNDNARVVNVSSDCGLLSRLKNKHWIDKLSRKDLKLKDVEEFIHWFLDSVKSNTFNQEDFNITILISYVVSKIALTAYTWIQQRNIDRGICINALHPGFVTTSMTKNCGMISVEQASDAPVYLVLDADQSLKGKYIWFDKTEKDWYDAELNIDYVDPKVVAEFLEKMAP</sequence>
<evidence type="ECO:0000256" key="3">
    <source>
        <dbReference type="ARBA" id="ARBA00023002"/>
    </source>
</evidence>
<comment type="similarity">
    <text evidence="1">Belongs to the short-chain dehydrogenases/reductases (SDR) family.</text>
</comment>
<evidence type="ECO:0000313" key="5">
    <source>
        <dbReference type="Proteomes" id="UP001497472"/>
    </source>
</evidence>
<organism evidence="4 5">
    <name type="scientific">Leptosia nina</name>
    <dbReference type="NCBI Taxonomy" id="320188"/>
    <lineage>
        <taxon>Eukaryota</taxon>
        <taxon>Metazoa</taxon>
        <taxon>Ecdysozoa</taxon>
        <taxon>Arthropoda</taxon>
        <taxon>Hexapoda</taxon>
        <taxon>Insecta</taxon>
        <taxon>Pterygota</taxon>
        <taxon>Neoptera</taxon>
        <taxon>Endopterygota</taxon>
        <taxon>Lepidoptera</taxon>
        <taxon>Glossata</taxon>
        <taxon>Ditrysia</taxon>
        <taxon>Papilionoidea</taxon>
        <taxon>Pieridae</taxon>
        <taxon>Pierinae</taxon>
        <taxon>Leptosia</taxon>
    </lineage>
</organism>
<name>A0AAV1J2X7_9NEOP</name>
<dbReference type="PANTHER" id="PTHR43963">
    <property type="entry name" value="CARBONYL REDUCTASE 1-RELATED"/>
    <property type="match status" value="1"/>
</dbReference>